<dbReference type="AlphaFoldDB" id="A0A369UVK8"/>
<keyword evidence="3" id="KW-0446">Lipid-binding</keyword>
<dbReference type="Proteomes" id="UP000253742">
    <property type="component" value="Unassembled WGS sequence"/>
</dbReference>
<dbReference type="GO" id="GO:0070273">
    <property type="term" value="F:phosphatidylinositol-4-phosphate binding"/>
    <property type="evidence" value="ECO:0007669"/>
    <property type="project" value="InterPro"/>
</dbReference>
<evidence type="ECO:0000313" key="6">
    <source>
        <dbReference type="Proteomes" id="UP000253742"/>
    </source>
</evidence>
<comment type="caution">
    <text evidence="5">The sequence shown here is derived from an EMBL/GenBank/DDBJ whole genome shotgun (WGS) entry which is preliminary data.</text>
</comment>
<dbReference type="RefSeq" id="WP_114533411.1">
    <property type="nucleotide sequence ID" value="NZ_QQBH01000043.1"/>
</dbReference>
<evidence type="ECO:0000256" key="1">
    <source>
        <dbReference type="ARBA" id="ARBA00004255"/>
    </source>
</evidence>
<evidence type="ECO:0000256" key="2">
    <source>
        <dbReference type="ARBA" id="ARBA00023034"/>
    </source>
</evidence>
<sequence>MHDDLLTVEDLTLLMFDDDSGVIAGEATLYYVLGGAVLSELAQLGRVKADEKDVGANGMQVHAVPGAPLDDPLLRDAHSKIEERARRVQTLLIEIGTGLRGTVLDRLVERGMVLRERKKRLGLFTTTSLSIGDAGHKKALLEKVRAVLVDDAEPDTRTAALIGLLSASGTLPSLHPAVPWSGDVYRRGKELERGSWGAEAVNAAVARTLAAVTTGVVIGATVGLNPNN</sequence>
<dbReference type="InterPro" id="IPR008628">
    <property type="entry name" value="GPP34-like"/>
</dbReference>
<dbReference type="Gene3D" id="1.10.3630.10">
    <property type="entry name" value="yeast vps74-n-term truncation variant domain like"/>
    <property type="match status" value="1"/>
</dbReference>
<reference evidence="5 6" key="1">
    <citation type="submission" date="2018-07" db="EMBL/GenBank/DDBJ databases">
        <title>Genome guided investigation of antibiotics producing actinomycetales strain isolated from a Macau mangrove ecosystem.</title>
        <authorList>
            <person name="Hu D."/>
        </authorList>
    </citation>
    <scope>NUCLEOTIDE SEQUENCE [LARGE SCALE GENOMIC DNA]</scope>
    <source>
        <strain evidence="5 6">2297</strain>
    </source>
</reference>
<dbReference type="GO" id="GO:0012505">
    <property type="term" value="C:endomembrane system"/>
    <property type="evidence" value="ECO:0007669"/>
    <property type="project" value="UniProtKB-ARBA"/>
</dbReference>
<dbReference type="GO" id="GO:0005737">
    <property type="term" value="C:cytoplasm"/>
    <property type="evidence" value="ECO:0007669"/>
    <property type="project" value="UniProtKB-ARBA"/>
</dbReference>
<accession>A0A369UVK8</accession>
<evidence type="ECO:0000313" key="5">
    <source>
        <dbReference type="EMBL" id="RDD84343.1"/>
    </source>
</evidence>
<evidence type="ECO:0000256" key="3">
    <source>
        <dbReference type="ARBA" id="ARBA00023121"/>
    </source>
</evidence>
<protein>
    <submittedName>
        <fullName evidence="5">GPP34 family phosphoprotein</fullName>
    </submittedName>
</protein>
<dbReference type="Pfam" id="PF05719">
    <property type="entry name" value="GPP34"/>
    <property type="match status" value="1"/>
</dbReference>
<proteinExistence type="predicted"/>
<dbReference type="EMBL" id="QQBH01000043">
    <property type="protein sequence ID" value="RDD84343.1"/>
    <property type="molecule type" value="Genomic_DNA"/>
</dbReference>
<dbReference type="InterPro" id="IPR038261">
    <property type="entry name" value="GPP34-like_sf"/>
</dbReference>
<comment type="subcellular location">
    <subcellularLocation>
        <location evidence="1">Golgi apparatus membrane</location>
        <topology evidence="1">Peripheral membrane protein</topology>
        <orientation evidence="1">Cytoplasmic side</orientation>
    </subcellularLocation>
</comment>
<name>A0A369UVK8_9ACTN</name>
<evidence type="ECO:0000256" key="4">
    <source>
        <dbReference type="ARBA" id="ARBA00023136"/>
    </source>
</evidence>
<keyword evidence="2" id="KW-0333">Golgi apparatus</keyword>
<gene>
    <name evidence="5" type="ORF">DVZ84_35640</name>
</gene>
<organism evidence="5 6">
    <name type="scientific">Streptomyces parvulus</name>
    <dbReference type="NCBI Taxonomy" id="146923"/>
    <lineage>
        <taxon>Bacteria</taxon>
        <taxon>Bacillati</taxon>
        <taxon>Actinomycetota</taxon>
        <taxon>Actinomycetes</taxon>
        <taxon>Kitasatosporales</taxon>
        <taxon>Streptomycetaceae</taxon>
        <taxon>Streptomyces</taxon>
    </lineage>
</organism>
<keyword evidence="4" id="KW-0472">Membrane</keyword>
<dbReference type="OrthoDB" id="4321663at2"/>